<protein>
    <submittedName>
        <fullName evidence="2">NUDIX hydrolase</fullName>
    </submittedName>
</protein>
<name>A0A223S677_9ACTN</name>
<dbReference type="CDD" id="cd02883">
    <property type="entry name" value="NUDIX_Hydrolase"/>
    <property type="match status" value="1"/>
</dbReference>
<dbReference type="InterPro" id="IPR015797">
    <property type="entry name" value="NUDIX_hydrolase-like_dom_sf"/>
</dbReference>
<dbReference type="SUPFAM" id="SSF55811">
    <property type="entry name" value="Nudix"/>
    <property type="match status" value="1"/>
</dbReference>
<dbReference type="AlphaFoldDB" id="A0A223S677"/>
<dbReference type="EMBL" id="CP022753">
    <property type="protein sequence ID" value="ASU83611.1"/>
    <property type="molecule type" value="Genomic_DNA"/>
</dbReference>
<dbReference type="Proteomes" id="UP000215005">
    <property type="component" value="Chromosome"/>
</dbReference>
<organism evidence="2 3">
    <name type="scientific">Nocardiopsis gilva YIM 90087</name>
    <dbReference type="NCBI Taxonomy" id="1235441"/>
    <lineage>
        <taxon>Bacteria</taxon>
        <taxon>Bacillati</taxon>
        <taxon>Actinomycetota</taxon>
        <taxon>Actinomycetes</taxon>
        <taxon>Streptosporangiales</taxon>
        <taxon>Nocardiopsidaceae</taxon>
        <taxon>Nocardiopsis</taxon>
    </lineage>
</organism>
<dbReference type="PROSITE" id="PS51462">
    <property type="entry name" value="NUDIX"/>
    <property type="match status" value="1"/>
</dbReference>
<evidence type="ECO:0000313" key="3">
    <source>
        <dbReference type="Proteomes" id="UP000215005"/>
    </source>
</evidence>
<evidence type="ECO:0000313" key="2">
    <source>
        <dbReference type="EMBL" id="ASU83611.1"/>
    </source>
</evidence>
<accession>A0A223S677</accession>
<dbReference type="InterPro" id="IPR000086">
    <property type="entry name" value="NUDIX_hydrolase_dom"/>
</dbReference>
<dbReference type="Pfam" id="PF00293">
    <property type="entry name" value="NUDIX"/>
    <property type="match status" value="1"/>
</dbReference>
<sequence length="196" mass="21478">MSRDRCCGTSVGVLIADDHGRYLMVTRAWHPVGIAPVAGHVLDEHAVRDRTGALVLGASYEQAAIAEVAEEVGLEVVDLDLKLDVHLPNLCSSPPADPPGHHWRIYRAHVTGELAPDPEETRGADWYTPDQVEVLAQRTIMHAHGRLSDEEIIERPGLEAVWVRHLAALGVIRVDPVDLAAVERVYATPPATHWRG</sequence>
<feature type="domain" description="Nudix hydrolase" evidence="1">
    <location>
        <begin position="6"/>
        <end position="154"/>
    </location>
</feature>
<evidence type="ECO:0000259" key="1">
    <source>
        <dbReference type="PROSITE" id="PS51462"/>
    </source>
</evidence>
<dbReference type="GO" id="GO:0016787">
    <property type="term" value="F:hydrolase activity"/>
    <property type="evidence" value="ECO:0007669"/>
    <property type="project" value="UniProtKB-KW"/>
</dbReference>
<keyword evidence="3" id="KW-1185">Reference proteome</keyword>
<dbReference type="OrthoDB" id="3673675at2"/>
<proteinExistence type="predicted"/>
<dbReference type="Gene3D" id="3.90.79.10">
    <property type="entry name" value="Nucleoside Triphosphate Pyrophosphohydrolase"/>
    <property type="match status" value="1"/>
</dbReference>
<keyword evidence="2" id="KW-0378">Hydrolase</keyword>
<reference evidence="2 3" key="1">
    <citation type="submission" date="2017-08" db="EMBL/GenBank/DDBJ databases">
        <title>The complete genome sequence of Nocardiopsis gilva YIM 90087.</title>
        <authorList>
            <person name="Yin M."/>
            <person name="Tang S."/>
        </authorList>
    </citation>
    <scope>NUCLEOTIDE SEQUENCE [LARGE SCALE GENOMIC DNA]</scope>
    <source>
        <strain evidence="2 3">YIM 90087</strain>
    </source>
</reference>
<dbReference type="KEGG" id="ngv:CDO52_13135"/>
<dbReference type="RefSeq" id="WP_017616775.1">
    <property type="nucleotide sequence ID" value="NZ_ANBG01000023.1"/>
</dbReference>
<gene>
    <name evidence="2" type="ORF">CDO52_13135</name>
</gene>